<dbReference type="Pfam" id="PF01487">
    <property type="entry name" value="DHquinase_I"/>
    <property type="match status" value="1"/>
</dbReference>
<feature type="binding site" evidence="5">
    <location>
        <position position="84"/>
    </location>
    <ligand>
        <name>3-dehydroquinate</name>
        <dbReference type="ChEBI" id="CHEBI:32364"/>
    </ligand>
</feature>
<keyword evidence="7" id="KW-1185">Reference proteome</keyword>
<dbReference type="GO" id="GO:0046279">
    <property type="term" value="P:3,4-dihydroxybenzoate biosynthetic process"/>
    <property type="evidence" value="ECO:0007669"/>
    <property type="project" value="UniProtKB-ARBA"/>
</dbReference>
<dbReference type="InterPro" id="IPR018508">
    <property type="entry name" value="3-dehydroquinate_DH_AS"/>
</dbReference>
<dbReference type="InterPro" id="IPR001381">
    <property type="entry name" value="DHquinase_I"/>
</dbReference>
<evidence type="ECO:0000313" key="6">
    <source>
        <dbReference type="EMBL" id="GAY72228.1"/>
    </source>
</evidence>
<evidence type="ECO:0000256" key="3">
    <source>
        <dbReference type="ARBA" id="ARBA00023239"/>
    </source>
</evidence>
<evidence type="ECO:0000256" key="4">
    <source>
        <dbReference type="ARBA" id="ARBA00023270"/>
    </source>
</evidence>
<evidence type="ECO:0000256" key="1">
    <source>
        <dbReference type="ARBA" id="ARBA00001864"/>
    </source>
</evidence>
<comment type="caution">
    <text evidence="6">The sequence shown here is derived from an EMBL/GenBank/DDBJ whole genome shotgun (WGS) entry which is preliminary data.</text>
</comment>
<dbReference type="NCBIfam" id="TIGR01093">
    <property type="entry name" value="aroD"/>
    <property type="match status" value="1"/>
</dbReference>
<dbReference type="PANTHER" id="PTHR43699">
    <property type="entry name" value="3-DEHYDROQUINATE DEHYDRATASE"/>
    <property type="match status" value="1"/>
</dbReference>
<protein>
    <recommendedName>
        <fullName evidence="5">3-dehydroquinate dehydratase</fullName>
        <shortName evidence="5">3-dehydroquinase</shortName>
        <ecNumber evidence="5">4.2.1.10</ecNumber>
    </recommendedName>
    <alternativeName>
        <fullName evidence="5">Type I DHQase</fullName>
    </alternativeName>
    <alternativeName>
        <fullName evidence="5">Type I dehydroquinase</fullName>
        <shortName evidence="5">DHQ1</shortName>
    </alternativeName>
</protein>
<keyword evidence="5" id="KW-0028">Amino-acid biosynthesis</keyword>
<dbReference type="Proteomes" id="UP000286974">
    <property type="component" value="Unassembled WGS sequence"/>
</dbReference>
<keyword evidence="2 5" id="KW-0057">Aromatic amino acid biosynthesis</keyword>
<dbReference type="RefSeq" id="WP_125007733.1">
    <property type="nucleotide sequence ID" value="NZ_BEXA01000001.1"/>
</dbReference>
<evidence type="ECO:0000313" key="7">
    <source>
        <dbReference type="Proteomes" id="UP000286974"/>
    </source>
</evidence>
<comment type="catalytic activity">
    <reaction evidence="1 5">
        <text>3-dehydroquinate = 3-dehydroshikimate + H2O</text>
        <dbReference type="Rhea" id="RHEA:21096"/>
        <dbReference type="ChEBI" id="CHEBI:15377"/>
        <dbReference type="ChEBI" id="CHEBI:16630"/>
        <dbReference type="ChEBI" id="CHEBI:32364"/>
        <dbReference type="EC" id="4.2.1.10"/>
    </reaction>
</comment>
<dbReference type="OrthoDB" id="9813659at2"/>
<feature type="binding site" evidence="5">
    <location>
        <position position="237"/>
    </location>
    <ligand>
        <name>3-dehydroquinate</name>
        <dbReference type="ChEBI" id="CHEBI:32364"/>
    </ligand>
</feature>
<dbReference type="SUPFAM" id="SSF51569">
    <property type="entry name" value="Aldolase"/>
    <property type="match status" value="1"/>
</dbReference>
<feature type="binding site" evidence="5">
    <location>
        <begin position="48"/>
        <end position="50"/>
    </location>
    <ligand>
        <name>3-dehydroquinate</name>
        <dbReference type="ChEBI" id="CHEBI:32364"/>
    </ligand>
</feature>
<dbReference type="GO" id="GO:0008652">
    <property type="term" value="P:amino acid biosynthetic process"/>
    <property type="evidence" value="ECO:0007669"/>
    <property type="project" value="UniProtKB-KW"/>
</dbReference>
<dbReference type="InterPro" id="IPR013785">
    <property type="entry name" value="Aldolase_TIM"/>
</dbReference>
<dbReference type="PANTHER" id="PTHR43699:SF1">
    <property type="entry name" value="3-DEHYDROQUINATE DEHYDRATASE"/>
    <property type="match status" value="1"/>
</dbReference>
<dbReference type="GO" id="GO:0009073">
    <property type="term" value="P:aromatic amino acid family biosynthetic process"/>
    <property type="evidence" value="ECO:0007669"/>
    <property type="project" value="UniProtKB-KW"/>
</dbReference>
<dbReference type="EMBL" id="BEXA01000001">
    <property type="protein sequence ID" value="GAY72228.1"/>
    <property type="molecule type" value="Genomic_DNA"/>
</dbReference>
<accession>A0A401FIV2</accession>
<comment type="caution">
    <text evidence="5">Lacks conserved residue(s) required for the propagation of feature annotation.</text>
</comment>
<dbReference type="FunFam" id="3.20.20.70:FF:000047">
    <property type="entry name" value="3-dehydroquinate dehydratase"/>
    <property type="match status" value="1"/>
</dbReference>
<dbReference type="UniPathway" id="UPA00053">
    <property type="reaction ID" value="UER00086"/>
</dbReference>
<dbReference type="InterPro" id="IPR050146">
    <property type="entry name" value="Type-I_3-dehydroquinase"/>
</dbReference>
<feature type="binding site" evidence="5">
    <location>
        <position position="233"/>
    </location>
    <ligand>
        <name>3-dehydroquinate</name>
        <dbReference type="ChEBI" id="CHEBI:32364"/>
    </ligand>
</feature>
<gene>
    <name evidence="5" type="primary">aroD</name>
    <name evidence="6" type="ORF">NBRC111893_374</name>
</gene>
<dbReference type="Gene3D" id="3.20.20.70">
    <property type="entry name" value="Aldolase class I"/>
    <property type="match status" value="1"/>
</dbReference>
<keyword evidence="3 5" id="KW-0456">Lyase</keyword>
<feature type="active site" description="Schiff-base intermediate with substrate" evidence="5">
    <location>
        <position position="172"/>
    </location>
</feature>
<dbReference type="CDD" id="cd00502">
    <property type="entry name" value="DHQase_I"/>
    <property type="match status" value="1"/>
</dbReference>
<reference evidence="6 7" key="1">
    <citation type="submission" date="2017-11" db="EMBL/GenBank/DDBJ databases">
        <title>Draft Genome Sequence of Lactobacillus curieae NBRC 111893 isolated from Koso, a Japanese sugar-Vegetable Fermented Beverage.</title>
        <authorList>
            <person name="Chiou T.Y."/>
            <person name="Oshima K."/>
            <person name="Suda W."/>
            <person name="Hattori M."/>
            <person name="Takahashi T."/>
        </authorList>
    </citation>
    <scope>NUCLEOTIDE SEQUENCE [LARGE SCALE GENOMIC DNA]</scope>
    <source>
        <strain evidence="6 7">NBRC111893</strain>
    </source>
</reference>
<comment type="similarity">
    <text evidence="5">Belongs to the type-I 3-dehydroquinase family.</text>
</comment>
<dbReference type="HAMAP" id="MF_00214">
    <property type="entry name" value="AroD"/>
    <property type="match status" value="1"/>
</dbReference>
<comment type="function">
    <text evidence="5">Involved in the third step of the chorismate pathway, which leads to the biosynthesis of aromatic amino acids. Catalyzes the cis-dehydration of 3-dehydroquinate (DHQ) and introduces the first double bond of the aromatic ring to yield 3-dehydroshikimate.</text>
</comment>
<dbReference type="GO" id="GO:0003855">
    <property type="term" value="F:3-dehydroquinate dehydratase activity"/>
    <property type="evidence" value="ECO:0007669"/>
    <property type="project" value="UniProtKB-UniRule"/>
</dbReference>
<dbReference type="AlphaFoldDB" id="A0A401FIV2"/>
<comment type="pathway">
    <text evidence="5">Metabolic intermediate biosynthesis; chorismate biosynthesis; chorismate from D-erythrose 4-phosphate and phosphoenolpyruvate: step 3/7.</text>
</comment>
<keyword evidence="4 5" id="KW-0704">Schiff base</keyword>
<dbReference type="EC" id="4.2.1.10" evidence="5"/>
<comment type="subunit">
    <text evidence="5">Homodimer.</text>
</comment>
<organism evidence="6 7">
    <name type="scientific">Lentilactobacillus kosonis</name>
    <dbReference type="NCBI Taxonomy" id="2810561"/>
    <lineage>
        <taxon>Bacteria</taxon>
        <taxon>Bacillati</taxon>
        <taxon>Bacillota</taxon>
        <taxon>Bacilli</taxon>
        <taxon>Lactobacillales</taxon>
        <taxon>Lactobacillaceae</taxon>
        <taxon>Lentilactobacillus</taxon>
    </lineage>
</organism>
<proteinExistence type="inferred from homology"/>
<sequence length="253" mass="27819">MTTNPIKIKNITLGEGRPKVAVPITGKTETDILEQSQTIVAKHPDIVEWRIDFFKEVTDVKRLQSVGEKLVRILNGIALLVTFRTRTEGGELPLTDERYFDICLELAKSKFADAVDVEMFHDPQAVMAVVTEIHQHDKIVVMSNHDFEQTPVEAEIISRLATMQKLGADVLKIAVMPTNVDDVLTLLAATDHAQAALNQPIVTMAMGDLGKISRISGELFGSALSFTTVGEASAPGQMSIDEVRKSLNDLRLD</sequence>
<dbReference type="GO" id="GO:0009423">
    <property type="term" value="P:chorismate biosynthetic process"/>
    <property type="evidence" value="ECO:0007669"/>
    <property type="project" value="UniProtKB-UniRule"/>
</dbReference>
<feature type="binding site" evidence="5">
    <location>
        <position position="214"/>
    </location>
    <ligand>
        <name>3-dehydroquinate</name>
        <dbReference type="ChEBI" id="CHEBI:32364"/>
    </ligand>
</feature>
<dbReference type="PROSITE" id="PS01028">
    <property type="entry name" value="DEHYDROQUINASE_I"/>
    <property type="match status" value="1"/>
</dbReference>
<feature type="active site" description="Proton donor/acceptor" evidence="5">
    <location>
        <position position="145"/>
    </location>
</feature>
<name>A0A401FIV2_9LACO</name>
<evidence type="ECO:0000256" key="5">
    <source>
        <dbReference type="HAMAP-Rule" id="MF_00214"/>
    </source>
</evidence>
<evidence type="ECO:0000256" key="2">
    <source>
        <dbReference type="ARBA" id="ARBA00023141"/>
    </source>
</evidence>